<evidence type="ECO:0000256" key="1">
    <source>
        <dbReference type="ARBA" id="ARBA00006484"/>
    </source>
</evidence>
<evidence type="ECO:0000313" key="5">
    <source>
        <dbReference type="RefSeq" id="XP_019622476.1"/>
    </source>
</evidence>
<dbReference type="PANTHER" id="PTHR43313">
    <property type="entry name" value="SHORT-CHAIN DEHYDROGENASE/REDUCTASE FAMILY 9C"/>
    <property type="match status" value="1"/>
</dbReference>
<dbReference type="InterPro" id="IPR036291">
    <property type="entry name" value="NAD(P)-bd_dom_sf"/>
</dbReference>
<name>A0A6P4YYU9_BRABE</name>
<evidence type="ECO:0000313" key="4">
    <source>
        <dbReference type="Proteomes" id="UP000515135"/>
    </source>
</evidence>
<dbReference type="PRINTS" id="PR00081">
    <property type="entry name" value="GDHRDH"/>
</dbReference>
<dbReference type="InterPro" id="IPR002347">
    <property type="entry name" value="SDR_fam"/>
</dbReference>
<dbReference type="PRINTS" id="PR00080">
    <property type="entry name" value="SDRFAMILY"/>
</dbReference>
<sequence length="330" mass="35989">MEVATVLLLLIIATVVYNVYKWYRERERIEKVTDKSVLITGCDTGFGFGLAQRLDGLGFRVFAACLTEAGVGSVRAACSERTVPVIMDVSQHDSVEKCFETVKTAIGQGGLWGVVNNAGVSGGGLPVAELCSLDNYRQALDVNLLGTVDVSLTFLPLLKRCGGRLVNVSSAMARFATRLGPYCTSKFAIEGFSDSLRRSLSKSFGVSVHLIEPGGYKTQLVDPDRARAEFTNAWQRLPAELQEEYGEEYRDQVMEKVIESFGQHVSSKIYEVIDAMEHALCAANPRSRYVVGVDAMLLLIPLSWLPTSIGDAIFCSAQKPPVPAALKKSH</sequence>
<dbReference type="GO" id="GO:0008202">
    <property type="term" value="P:steroid metabolic process"/>
    <property type="evidence" value="ECO:0007669"/>
    <property type="project" value="TreeGrafter"/>
</dbReference>
<dbReference type="InterPro" id="IPR020904">
    <property type="entry name" value="Sc_DH/Rdtase_CS"/>
</dbReference>
<dbReference type="PROSITE" id="PS00061">
    <property type="entry name" value="ADH_SHORT"/>
    <property type="match status" value="1"/>
</dbReference>
<organism evidence="4 5">
    <name type="scientific">Branchiostoma belcheri</name>
    <name type="common">Amphioxus</name>
    <dbReference type="NCBI Taxonomy" id="7741"/>
    <lineage>
        <taxon>Eukaryota</taxon>
        <taxon>Metazoa</taxon>
        <taxon>Chordata</taxon>
        <taxon>Cephalochordata</taxon>
        <taxon>Leptocardii</taxon>
        <taxon>Amphioxiformes</taxon>
        <taxon>Branchiostomatidae</taxon>
        <taxon>Branchiostoma</taxon>
    </lineage>
</organism>
<reference evidence="5" key="1">
    <citation type="submission" date="2025-08" db="UniProtKB">
        <authorList>
            <consortium name="RefSeq"/>
        </authorList>
    </citation>
    <scope>IDENTIFICATION</scope>
    <source>
        <tissue evidence="5">Gonad</tissue>
    </source>
</reference>
<dbReference type="GeneID" id="109468606"/>
<comment type="similarity">
    <text evidence="1 3">Belongs to the short-chain dehydrogenases/reductases (SDR) family.</text>
</comment>
<gene>
    <name evidence="5" type="primary">LOC109468606</name>
</gene>
<dbReference type="PANTHER" id="PTHR43313:SF1">
    <property type="entry name" value="3BETA-HYDROXYSTEROID DEHYDROGENASE DHS-16"/>
    <property type="match status" value="1"/>
</dbReference>
<dbReference type="AlphaFoldDB" id="A0A6P4YYU9"/>
<dbReference type="OrthoDB" id="5296at2759"/>
<dbReference type="Proteomes" id="UP000515135">
    <property type="component" value="Unplaced"/>
</dbReference>
<keyword evidence="2" id="KW-0560">Oxidoreductase</keyword>
<evidence type="ECO:0000256" key="2">
    <source>
        <dbReference type="ARBA" id="ARBA00023002"/>
    </source>
</evidence>
<keyword evidence="4" id="KW-1185">Reference proteome</keyword>
<proteinExistence type="inferred from homology"/>
<dbReference type="KEGG" id="bbel:109468606"/>
<dbReference type="SUPFAM" id="SSF51735">
    <property type="entry name" value="NAD(P)-binding Rossmann-fold domains"/>
    <property type="match status" value="1"/>
</dbReference>
<dbReference type="RefSeq" id="XP_019622476.1">
    <property type="nucleotide sequence ID" value="XM_019766917.1"/>
</dbReference>
<dbReference type="Gene3D" id="3.40.50.720">
    <property type="entry name" value="NAD(P)-binding Rossmann-like Domain"/>
    <property type="match status" value="1"/>
</dbReference>
<dbReference type="Pfam" id="PF00106">
    <property type="entry name" value="adh_short"/>
    <property type="match status" value="1"/>
</dbReference>
<dbReference type="GO" id="GO:0016491">
    <property type="term" value="F:oxidoreductase activity"/>
    <property type="evidence" value="ECO:0007669"/>
    <property type="project" value="UniProtKB-KW"/>
</dbReference>
<evidence type="ECO:0000256" key="3">
    <source>
        <dbReference type="RuleBase" id="RU000363"/>
    </source>
</evidence>
<accession>A0A6P4YYU9</accession>
<protein>
    <submittedName>
        <fullName evidence="5">Retinol dehydrogenase 16-like</fullName>
    </submittedName>
</protein>